<name>A0A8H3WUB5_9PEZI</name>
<protein>
    <submittedName>
        <fullName evidence="1">Uncharacterized protein</fullName>
    </submittedName>
</protein>
<dbReference type="AlphaFoldDB" id="A0A8H3WUB5"/>
<reference evidence="1 2" key="1">
    <citation type="submission" date="2019-12" db="EMBL/GenBank/DDBJ databases">
        <title>A genome sequence resource for the geographically widespread anthracnose pathogen Colletotrichum asianum.</title>
        <authorList>
            <person name="Meng Y."/>
        </authorList>
    </citation>
    <scope>NUCLEOTIDE SEQUENCE [LARGE SCALE GENOMIC DNA]</scope>
    <source>
        <strain evidence="1 2">ICMP 18580</strain>
    </source>
</reference>
<sequence length="61" mass="6575">MAQLPLSRSHLFHVFLPPAQAIRGPTRACFVNNGGGQTDINMWSHSFCSVCVFSRSAPGGN</sequence>
<dbReference type="Proteomes" id="UP000434172">
    <property type="component" value="Unassembled WGS sequence"/>
</dbReference>
<evidence type="ECO:0000313" key="1">
    <source>
        <dbReference type="EMBL" id="KAF0332562.1"/>
    </source>
</evidence>
<keyword evidence="2" id="KW-1185">Reference proteome</keyword>
<organism evidence="1 2">
    <name type="scientific">Colletotrichum asianum</name>
    <dbReference type="NCBI Taxonomy" id="702518"/>
    <lineage>
        <taxon>Eukaryota</taxon>
        <taxon>Fungi</taxon>
        <taxon>Dikarya</taxon>
        <taxon>Ascomycota</taxon>
        <taxon>Pezizomycotina</taxon>
        <taxon>Sordariomycetes</taxon>
        <taxon>Hypocreomycetidae</taxon>
        <taxon>Glomerellales</taxon>
        <taxon>Glomerellaceae</taxon>
        <taxon>Colletotrichum</taxon>
        <taxon>Colletotrichum gloeosporioides species complex</taxon>
    </lineage>
</organism>
<gene>
    <name evidence="1" type="ORF">GQ607_000578</name>
</gene>
<proteinExistence type="predicted"/>
<evidence type="ECO:0000313" key="2">
    <source>
        <dbReference type="Proteomes" id="UP000434172"/>
    </source>
</evidence>
<comment type="caution">
    <text evidence="1">The sequence shown here is derived from an EMBL/GenBank/DDBJ whole genome shotgun (WGS) entry which is preliminary data.</text>
</comment>
<accession>A0A8H3WUB5</accession>
<dbReference type="EMBL" id="WOWK01000001">
    <property type="protein sequence ID" value="KAF0332562.1"/>
    <property type="molecule type" value="Genomic_DNA"/>
</dbReference>